<keyword evidence="1" id="KW-0378">Hydrolase</keyword>
<accession>A0A3N4LZY3</accession>
<dbReference type="PANTHER" id="PTHR10285">
    <property type="entry name" value="URIDINE KINASE"/>
    <property type="match status" value="1"/>
</dbReference>
<sequence>MEAHIAELVRVAQGLLSDSAANDRVLIAIAGIPGSGKTTLAQKVVAGINTTHGSEIAAMVPMDGYHLTRAQLDLLPDPLTAHFRRGAPFTFDPSSLHTLILSLLHLPSPTVSAPSFSHSLKDPVPHAIPIHPYHRIVVFEGNYLALDLPVWRDIAALFTQIWFVQVPREVARARLVKRHLEAGIVQTREEGERRAEANDLVNGELIKEKVVRVDRWVPYTEDQRWAEEA</sequence>
<dbReference type="Proteomes" id="UP000267821">
    <property type="component" value="Unassembled WGS sequence"/>
</dbReference>
<organism evidence="1 2">
    <name type="scientific">Terfezia boudieri ATCC MYA-4762</name>
    <dbReference type="NCBI Taxonomy" id="1051890"/>
    <lineage>
        <taxon>Eukaryota</taxon>
        <taxon>Fungi</taxon>
        <taxon>Dikarya</taxon>
        <taxon>Ascomycota</taxon>
        <taxon>Pezizomycotina</taxon>
        <taxon>Pezizomycetes</taxon>
        <taxon>Pezizales</taxon>
        <taxon>Pezizaceae</taxon>
        <taxon>Terfezia</taxon>
    </lineage>
</organism>
<dbReference type="STRING" id="1051890.A0A3N4LZY3"/>
<keyword evidence="2" id="KW-1185">Reference proteome</keyword>
<dbReference type="EMBL" id="ML121529">
    <property type="protein sequence ID" value="RPB28473.1"/>
    <property type="molecule type" value="Genomic_DNA"/>
</dbReference>
<dbReference type="Gene3D" id="3.40.50.300">
    <property type="entry name" value="P-loop containing nucleotide triphosphate hydrolases"/>
    <property type="match status" value="2"/>
</dbReference>
<name>A0A3N4LZY3_9PEZI</name>
<evidence type="ECO:0000313" key="1">
    <source>
        <dbReference type="EMBL" id="RPB28473.1"/>
    </source>
</evidence>
<dbReference type="FunCoup" id="A0A3N4LZY3">
    <property type="interactions" value="1"/>
</dbReference>
<dbReference type="OrthoDB" id="6362633at2759"/>
<reference evidence="1 2" key="1">
    <citation type="journal article" date="2018" name="Nat. Ecol. Evol.">
        <title>Pezizomycetes genomes reveal the molecular basis of ectomycorrhizal truffle lifestyle.</title>
        <authorList>
            <person name="Murat C."/>
            <person name="Payen T."/>
            <person name="Noel B."/>
            <person name="Kuo A."/>
            <person name="Morin E."/>
            <person name="Chen J."/>
            <person name="Kohler A."/>
            <person name="Krizsan K."/>
            <person name="Balestrini R."/>
            <person name="Da Silva C."/>
            <person name="Montanini B."/>
            <person name="Hainaut M."/>
            <person name="Levati E."/>
            <person name="Barry K.W."/>
            <person name="Belfiori B."/>
            <person name="Cichocki N."/>
            <person name="Clum A."/>
            <person name="Dockter R.B."/>
            <person name="Fauchery L."/>
            <person name="Guy J."/>
            <person name="Iotti M."/>
            <person name="Le Tacon F."/>
            <person name="Lindquist E.A."/>
            <person name="Lipzen A."/>
            <person name="Malagnac F."/>
            <person name="Mello A."/>
            <person name="Molinier V."/>
            <person name="Miyauchi S."/>
            <person name="Poulain J."/>
            <person name="Riccioni C."/>
            <person name="Rubini A."/>
            <person name="Sitrit Y."/>
            <person name="Splivallo R."/>
            <person name="Traeger S."/>
            <person name="Wang M."/>
            <person name="Zifcakova L."/>
            <person name="Wipf D."/>
            <person name="Zambonelli A."/>
            <person name="Paolocci F."/>
            <person name="Nowrousian M."/>
            <person name="Ottonello S."/>
            <person name="Baldrian P."/>
            <person name="Spatafora J.W."/>
            <person name="Henrissat B."/>
            <person name="Nagy L.G."/>
            <person name="Aury J.M."/>
            <person name="Wincker P."/>
            <person name="Grigoriev I.V."/>
            <person name="Bonfante P."/>
            <person name="Martin F.M."/>
        </authorList>
    </citation>
    <scope>NUCLEOTIDE SEQUENCE [LARGE SCALE GENOMIC DNA]</scope>
    <source>
        <strain evidence="1 2">ATCC MYA-4762</strain>
    </source>
</reference>
<protein>
    <submittedName>
        <fullName evidence="1">P-loop containing nucleoside triphosphate hydrolase protein</fullName>
    </submittedName>
</protein>
<dbReference type="SUPFAM" id="SSF52540">
    <property type="entry name" value="P-loop containing nucleoside triphosphate hydrolases"/>
    <property type="match status" value="1"/>
</dbReference>
<proteinExistence type="predicted"/>
<dbReference type="AlphaFoldDB" id="A0A3N4LZY3"/>
<evidence type="ECO:0000313" key="2">
    <source>
        <dbReference type="Proteomes" id="UP000267821"/>
    </source>
</evidence>
<dbReference type="GO" id="GO:0016787">
    <property type="term" value="F:hydrolase activity"/>
    <property type="evidence" value="ECO:0007669"/>
    <property type="project" value="UniProtKB-KW"/>
</dbReference>
<dbReference type="InParanoid" id="A0A3N4LZY3"/>
<dbReference type="InterPro" id="IPR027417">
    <property type="entry name" value="P-loop_NTPase"/>
</dbReference>
<gene>
    <name evidence="1" type="ORF">L211DRAFT_833436</name>
</gene>